<reference evidence="2 3" key="1">
    <citation type="submission" date="2014-06" db="EMBL/GenBank/DDBJ databases">
        <authorList>
            <person name="Swart Estienne"/>
        </authorList>
    </citation>
    <scope>NUCLEOTIDE SEQUENCE [LARGE SCALE GENOMIC DNA]</scope>
    <source>
        <strain evidence="2 3">130c</strain>
    </source>
</reference>
<keyword evidence="3" id="KW-1185">Reference proteome</keyword>
<evidence type="ECO:0000259" key="1">
    <source>
        <dbReference type="PROSITE" id="PS50882"/>
    </source>
</evidence>
<dbReference type="InterPro" id="IPR007275">
    <property type="entry name" value="YTH_domain"/>
</dbReference>
<dbReference type="AlphaFoldDB" id="A0A078ARS7"/>
<proteinExistence type="predicted"/>
<dbReference type="OrthoDB" id="306690at2759"/>
<name>A0A078ARS7_STYLE</name>
<dbReference type="Pfam" id="PF04146">
    <property type="entry name" value="YTH"/>
    <property type="match status" value="1"/>
</dbReference>
<dbReference type="GO" id="GO:0003729">
    <property type="term" value="F:mRNA binding"/>
    <property type="evidence" value="ECO:0007669"/>
    <property type="project" value="TreeGrafter"/>
</dbReference>
<feature type="domain" description="YTH" evidence="1">
    <location>
        <begin position="1"/>
        <end position="133"/>
    </location>
</feature>
<dbReference type="EMBL" id="CCKQ01011976">
    <property type="protein sequence ID" value="CDW83578.1"/>
    <property type="molecule type" value="Genomic_DNA"/>
</dbReference>
<dbReference type="Proteomes" id="UP000039865">
    <property type="component" value="Unassembled WGS sequence"/>
</dbReference>
<sequence>MIISSNNLQALISKCWASTKDGTKKLNEAFHQCIQMKNDFPIYLFFSINKSSQFCSVAKLLSDSSYQPPSCIKWDSQDKWDGQFKLDWIFVKDIPNKYFKPLKNKLNDYQSVVHSRDVQEVSTEEGYEMLQFFQNFNQETSILDDFDEIIKIQKKLKLNK</sequence>
<gene>
    <name evidence="2" type="primary">Contig4872.g5207</name>
    <name evidence="2" type="ORF">STYLEM_12626</name>
</gene>
<dbReference type="InParanoid" id="A0A078ARS7"/>
<dbReference type="GO" id="GO:0005737">
    <property type="term" value="C:cytoplasm"/>
    <property type="evidence" value="ECO:0007669"/>
    <property type="project" value="TreeGrafter"/>
</dbReference>
<dbReference type="PROSITE" id="PS50882">
    <property type="entry name" value="YTH"/>
    <property type="match status" value="1"/>
</dbReference>
<dbReference type="GO" id="GO:0061157">
    <property type="term" value="P:mRNA destabilization"/>
    <property type="evidence" value="ECO:0007669"/>
    <property type="project" value="TreeGrafter"/>
</dbReference>
<accession>A0A078ARS7</accession>
<dbReference type="PANTHER" id="PTHR12357">
    <property type="entry name" value="YTH YT521-B HOMOLOGY DOMAIN-CONTAINING"/>
    <property type="match status" value="1"/>
</dbReference>
<protein>
    <recommendedName>
        <fullName evidence="1">YTH domain-containing protein</fullName>
    </recommendedName>
</protein>
<organism evidence="2 3">
    <name type="scientific">Stylonychia lemnae</name>
    <name type="common">Ciliate</name>
    <dbReference type="NCBI Taxonomy" id="5949"/>
    <lineage>
        <taxon>Eukaryota</taxon>
        <taxon>Sar</taxon>
        <taxon>Alveolata</taxon>
        <taxon>Ciliophora</taxon>
        <taxon>Intramacronucleata</taxon>
        <taxon>Spirotrichea</taxon>
        <taxon>Stichotrichia</taxon>
        <taxon>Sporadotrichida</taxon>
        <taxon>Oxytrichidae</taxon>
        <taxon>Stylonychinae</taxon>
        <taxon>Stylonychia</taxon>
    </lineage>
</organism>
<dbReference type="InterPro" id="IPR045168">
    <property type="entry name" value="YTH_prot"/>
</dbReference>
<dbReference type="PANTHER" id="PTHR12357:SF89">
    <property type="entry name" value="YTH DOMAIN-CONTAINING FAMILY PROTEIN"/>
    <property type="match status" value="1"/>
</dbReference>
<dbReference type="CDD" id="cd21134">
    <property type="entry name" value="YTH"/>
    <property type="match status" value="1"/>
</dbReference>
<evidence type="ECO:0000313" key="3">
    <source>
        <dbReference type="Proteomes" id="UP000039865"/>
    </source>
</evidence>
<evidence type="ECO:0000313" key="2">
    <source>
        <dbReference type="EMBL" id="CDW83578.1"/>
    </source>
</evidence>
<dbReference type="Gene3D" id="3.10.590.10">
    <property type="entry name" value="ph1033 like domains"/>
    <property type="match status" value="1"/>
</dbReference>